<evidence type="ECO:0000313" key="5">
    <source>
        <dbReference type="EMBL" id="PWA47287.1"/>
    </source>
</evidence>
<dbReference type="STRING" id="35608.A0A2U1LE63"/>
<comment type="similarity">
    <text evidence="1">Belongs to the peptidase S8 family.</text>
</comment>
<keyword evidence="6" id="KW-1185">Reference proteome</keyword>
<keyword evidence="2" id="KW-0732">Signal</keyword>
<evidence type="ECO:0000256" key="2">
    <source>
        <dbReference type="ARBA" id="ARBA00022729"/>
    </source>
</evidence>
<dbReference type="OrthoDB" id="4803627at2759"/>
<feature type="domain" description="Peptidase S8/S53" evidence="3">
    <location>
        <begin position="1"/>
        <end position="33"/>
    </location>
</feature>
<dbReference type="GO" id="GO:0006508">
    <property type="term" value="P:proteolysis"/>
    <property type="evidence" value="ECO:0007669"/>
    <property type="project" value="InterPro"/>
</dbReference>
<dbReference type="InterPro" id="IPR041469">
    <property type="entry name" value="Subtilisin-like_FN3"/>
</dbReference>
<sequence>MSCPHIAAAVAYVKSFHPEWSPSAIKSALMTTDPVKAIDLGLIYDTSMDDYHKIWCHVSKSVANFTLLNATLLVTKGSSKLHYTVKRKRLHLTSHNQKLSFVVTVKGQIESQLTIESATLLWRDESHNVRSPVVVYRRQLLEEEELPHHLDF</sequence>
<dbReference type="Gene3D" id="3.40.50.200">
    <property type="entry name" value="Peptidase S8/S53 domain"/>
    <property type="match status" value="1"/>
</dbReference>
<protein>
    <submittedName>
        <fullName evidence="5">Peptidase S8, subtilisin-related protein</fullName>
    </submittedName>
</protein>
<dbReference type="Proteomes" id="UP000245207">
    <property type="component" value="Unassembled WGS sequence"/>
</dbReference>
<gene>
    <name evidence="5" type="ORF">CTI12_AA500740</name>
</gene>
<dbReference type="PANTHER" id="PTHR10795">
    <property type="entry name" value="PROPROTEIN CONVERTASE SUBTILISIN/KEXIN"/>
    <property type="match status" value="1"/>
</dbReference>
<dbReference type="SUPFAM" id="SSF52743">
    <property type="entry name" value="Subtilisin-like"/>
    <property type="match status" value="2"/>
</dbReference>
<reference evidence="5 6" key="1">
    <citation type="journal article" date="2018" name="Mol. Plant">
        <title>The genome of Artemisia annua provides insight into the evolution of Asteraceae family and artemisinin biosynthesis.</title>
        <authorList>
            <person name="Shen Q."/>
            <person name="Zhang L."/>
            <person name="Liao Z."/>
            <person name="Wang S."/>
            <person name="Yan T."/>
            <person name="Shi P."/>
            <person name="Liu M."/>
            <person name="Fu X."/>
            <person name="Pan Q."/>
            <person name="Wang Y."/>
            <person name="Lv Z."/>
            <person name="Lu X."/>
            <person name="Zhang F."/>
            <person name="Jiang W."/>
            <person name="Ma Y."/>
            <person name="Chen M."/>
            <person name="Hao X."/>
            <person name="Li L."/>
            <person name="Tang Y."/>
            <person name="Lv G."/>
            <person name="Zhou Y."/>
            <person name="Sun X."/>
            <person name="Brodelius P.E."/>
            <person name="Rose J.K.C."/>
            <person name="Tang K."/>
        </authorList>
    </citation>
    <scope>NUCLEOTIDE SEQUENCE [LARGE SCALE GENOMIC DNA]</scope>
    <source>
        <strain evidence="6">cv. Huhao1</strain>
        <tissue evidence="5">Leaf</tissue>
    </source>
</reference>
<name>A0A2U1LE63_ARTAN</name>
<dbReference type="Pfam" id="PF17766">
    <property type="entry name" value="fn3_6"/>
    <property type="match status" value="1"/>
</dbReference>
<dbReference type="AlphaFoldDB" id="A0A2U1LE63"/>
<comment type="caution">
    <text evidence="5">The sequence shown here is derived from an EMBL/GenBank/DDBJ whole genome shotgun (WGS) entry which is preliminary data.</text>
</comment>
<dbReference type="InterPro" id="IPR000209">
    <property type="entry name" value="Peptidase_S8/S53_dom"/>
</dbReference>
<evidence type="ECO:0000313" key="6">
    <source>
        <dbReference type="Proteomes" id="UP000245207"/>
    </source>
</evidence>
<feature type="domain" description="Subtilisin-like protease fibronectin type-III" evidence="4">
    <location>
        <begin position="76"/>
        <end position="135"/>
    </location>
</feature>
<dbReference type="Gene3D" id="2.60.40.2310">
    <property type="match status" value="1"/>
</dbReference>
<dbReference type="GO" id="GO:0004252">
    <property type="term" value="F:serine-type endopeptidase activity"/>
    <property type="evidence" value="ECO:0007669"/>
    <property type="project" value="InterPro"/>
</dbReference>
<dbReference type="EMBL" id="PKPP01009878">
    <property type="protein sequence ID" value="PWA47287.1"/>
    <property type="molecule type" value="Genomic_DNA"/>
</dbReference>
<evidence type="ECO:0000259" key="3">
    <source>
        <dbReference type="Pfam" id="PF00082"/>
    </source>
</evidence>
<evidence type="ECO:0000256" key="1">
    <source>
        <dbReference type="ARBA" id="ARBA00011073"/>
    </source>
</evidence>
<evidence type="ECO:0000259" key="4">
    <source>
        <dbReference type="Pfam" id="PF17766"/>
    </source>
</evidence>
<organism evidence="5 6">
    <name type="scientific">Artemisia annua</name>
    <name type="common">Sweet wormwood</name>
    <dbReference type="NCBI Taxonomy" id="35608"/>
    <lineage>
        <taxon>Eukaryota</taxon>
        <taxon>Viridiplantae</taxon>
        <taxon>Streptophyta</taxon>
        <taxon>Embryophyta</taxon>
        <taxon>Tracheophyta</taxon>
        <taxon>Spermatophyta</taxon>
        <taxon>Magnoliopsida</taxon>
        <taxon>eudicotyledons</taxon>
        <taxon>Gunneridae</taxon>
        <taxon>Pentapetalae</taxon>
        <taxon>asterids</taxon>
        <taxon>campanulids</taxon>
        <taxon>Asterales</taxon>
        <taxon>Asteraceae</taxon>
        <taxon>Asteroideae</taxon>
        <taxon>Anthemideae</taxon>
        <taxon>Artemisiinae</taxon>
        <taxon>Artemisia</taxon>
    </lineage>
</organism>
<proteinExistence type="inferred from homology"/>
<accession>A0A2U1LE63</accession>
<dbReference type="InterPro" id="IPR036852">
    <property type="entry name" value="Peptidase_S8/S53_dom_sf"/>
</dbReference>
<dbReference type="InterPro" id="IPR045051">
    <property type="entry name" value="SBT"/>
</dbReference>
<dbReference type="Pfam" id="PF00082">
    <property type="entry name" value="Peptidase_S8"/>
    <property type="match status" value="1"/>
</dbReference>